<dbReference type="Gene3D" id="3.30.200.20">
    <property type="entry name" value="Phosphorylase Kinase, domain 1"/>
    <property type="match status" value="1"/>
</dbReference>
<evidence type="ECO:0000313" key="13">
    <source>
        <dbReference type="Proteomes" id="UP001497600"/>
    </source>
</evidence>
<dbReference type="InterPro" id="IPR008271">
    <property type="entry name" value="Ser/Thr_kinase_AS"/>
</dbReference>
<evidence type="ECO:0000256" key="4">
    <source>
        <dbReference type="ARBA" id="ARBA00022741"/>
    </source>
</evidence>
<sequence>MDKKKNSSKFSLRDMFASSSISSSEEQSPVPNHRAFLKRKDSKGGDMISPQSSSSSLTSLLRRGGNANSTVKVPSNLHTNSQSPDLENAHASAATTNGSTTKSPTPEPSDHGLTVGSGGVAGSTTPFHGVSPSVSKDHGVHTSLPLSPPPQQQHQHHHHLSLKRFIKKFKHSNNQTSHNSNLHPTSSGHSLHINKHNNNHTDAGTGGASNPFRKYGNVGRLLGSGASGAVSLITSPSDPNVIYAVKKFRPRLPNESDSDYRTKVKNEFKVGEYLTHQNLIHTIELIKESQSKFLSESSYYIVMEYCPYDFFNLVMSGLMDRQESACYFRQIIEGVGYLHEHGLAHRDLKLDNCVVNSKGILKLIDFGSAVQFQRDRVKGAPASEELVDDDHRLIRARGIVGSDPYLAPEVLEPSNFGYDPRLVDVWSVAIIYCCMVLKRFPWKIPQESDPSYKAYAGIEDKPSSPTTGTPASVAVPSTEAQVTVSTSSTPSTSAPVSVSSASTAPTSSNSTPSASKLPPRGPDRLLRILPTASRPLIKKMLAISPKDRYFITDVKKDDFFLSIDFCHFNTAGEFIAGKDHTHHLVTEDDLRKINEEKEKLKALKGAGVA</sequence>
<keyword evidence="5 12" id="KW-0418">Kinase</keyword>
<evidence type="ECO:0000256" key="9">
    <source>
        <dbReference type="PROSITE-ProRule" id="PRU10141"/>
    </source>
</evidence>
<reference evidence="12 13" key="1">
    <citation type="submission" date="2024-01" db="EMBL/GenBank/DDBJ databases">
        <authorList>
            <consortium name="Genoscope - CEA"/>
            <person name="William W."/>
        </authorList>
    </citation>
    <scope>NUCLEOTIDE SEQUENCE [LARGE SCALE GENOMIC DNA]</scope>
    <source>
        <strain evidence="12 13">29B2s-10</strain>
    </source>
</reference>
<keyword evidence="13" id="KW-1185">Reference proteome</keyword>
<gene>
    <name evidence="12" type="primary">RTK1</name>
    <name evidence="12" type="ORF">CAAN4_E15060</name>
</gene>
<evidence type="ECO:0000256" key="7">
    <source>
        <dbReference type="ARBA" id="ARBA00047899"/>
    </source>
</evidence>
<protein>
    <recommendedName>
        <fullName evidence="1">non-specific serine/threonine protein kinase</fullName>
        <ecNumber evidence="1">2.7.11.1</ecNumber>
    </recommendedName>
</protein>
<evidence type="ECO:0000256" key="10">
    <source>
        <dbReference type="SAM" id="MobiDB-lite"/>
    </source>
</evidence>
<feature type="compositionally biased region" description="Polar residues" evidence="10">
    <location>
        <begin position="93"/>
        <end position="104"/>
    </location>
</feature>
<proteinExistence type="predicted"/>
<dbReference type="Proteomes" id="UP001497600">
    <property type="component" value="Chromosome E"/>
</dbReference>
<dbReference type="PANTHER" id="PTHR24343">
    <property type="entry name" value="SERINE/THREONINE KINASE"/>
    <property type="match status" value="1"/>
</dbReference>
<comment type="catalytic activity">
    <reaction evidence="8">
        <text>L-seryl-[protein] + ATP = O-phospho-L-seryl-[protein] + ADP + H(+)</text>
        <dbReference type="Rhea" id="RHEA:17989"/>
        <dbReference type="Rhea" id="RHEA-COMP:9863"/>
        <dbReference type="Rhea" id="RHEA-COMP:11604"/>
        <dbReference type="ChEBI" id="CHEBI:15378"/>
        <dbReference type="ChEBI" id="CHEBI:29999"/>
        <dbReference type="ChEBI" id="CHEBI:30616"/>
        <dbReference type="ChEBI" id="CHEBI:83421"/>
        <dbReference type="ChEBI" id="CHEBI:456216"/>
        <dbReference type="EC" id="2.7.11.1"/>
    </reaction>
</comment>
<accession>A0ABP0EI08</accession>
<feature type="binding site" evidence="9">
    <location>
        <position position="247"/>
    </location>
    <ligand>
        <name>ATP</name>
        <dbReference type="ChEBI" id="CHEBI:30616"/>
    </ligand>
</feature>
<comment type="catalytic activity">
    <reaction evidence="7">
        <text>L-threonyl-[protein] + ATP = O-phospho-L-threonyl-[protein] + ADP + H(+)</text>
        <dbReference type="Rhea" id="RHEA:46608"/>
        <dbReference type="Rhea" id="RHEA-COMP:11060"/>
        <dbReference type="Rhea" id="RHEA-COMP:11605"/>
        <dbReference type="ChEBI" id="CHEBI:15378"/>
        <dbReference type="ChEBI" id="CHEBI:30013"/>
        <dbReference type="ChEBI" id="CHEBI:30616"/>
        <dbReference type="ChEBI" id="CHEBI:61977"/>
        <dbReference type="ChEBI" id="CHEBI:456216"/>
        <dbReference type="EC" id="2.7.11.1"/>
    </reaction>
</comment>
<dbReference type="PROSITE" id="PS00107">
    <property type="entry name" value="PROTEIN_KINASE_ATP"/>
    <property type="match status" value="1"/>
</dbReference>
<feature type="region of interest" description="Disordered" evidence="10">
    <location>
        <begin position="1"/>
        <end position="161"/>
    </location>
</feature>
<keyword evidence="2" id="KW-0723">Serine/threonine-protein kinase</keyword>
<feature type="region of interest" description="Disordered" evidence="10">
    <location>
        <begin position="173"/>
        <end position="208"/>
    </location>
</feature>
<organism evidence="12 13">
    <name type="scientific">[Candida] anglica</name>
    <dbReference type="NCBI Taxonomy" id="148631"/>
    <lineage>
        <taxon>Eukaryota</taxon>
        <taxon>Fungi</taxon>
        <taxon>Dikarya</taxon>
        <taxon>Ascomycota</taxon>
        <taxon>Saccharomycotina</taxon>
        <taxon>Pichiomycetes</taxon>
        <taxon>Debaryomycetaceae</taxon>
        <taxon>Kurtzmaniella</taxon>
    </lineage>
</organism>
<keyword evidence="4 9" id="KW-0547">Nucleotide-binding</keyword>
<evidence type="ECO:0000313" key="12">
    <source>
        <dbReference type="EMBL" id="CAK7909471.1"/>
    </source>
</evidence>
<dbReference type="EC" id="2.7.11.1" evidence="1"/>
<evidence type="ECO:0000256" key="2">
    <source>
        <dbReference type="ARBA" id="ARBA00022527"/>
    </source>
</evidence>
<feature type="domain" description="Protein kinase" evidence="11">
    <location>
        <begin position="216"/>
        <end position="560"/>
    </location>
</feature>
<keyword evidence="3" id="KW-0808">Transferase</keyword>
<feature type="compositionally biased region" description="Polar residues" evidence="10">
    <location>
        <begin position="173"/>
        <end position="189"/>
    </location>
</feature>
<feature type="compositionally biased region" description="Low complexity" evidence="10">
    <location>
        <begin position="482"/>
        <end position="515"/>
    </location>
</feature>
<dbReference type="InterPro" id="IPR000719">
    <property type="entry name" value="Prot_kinase_dom"/>
</dbReference>
<dbReference type="Gene3D" id="1.10.510.10">
    <property type="entry name" value="Transferase(Phosphotransferase) domain 1"/>
    <property type="match status" value="1"/>
</dbReference>
<evidence type="ECO:0000256" key="6">
    <source>
        <dbReference type="ARBA" id="ARBA00022840"/>
    </source>
</evidence>
<evidence type="ECO:0000259" key="11">
    <source>
        <dbReference type="PROSITE" id="PS50011"/>
    </source>
</evidence>
<dbReference type="GO" id="GO:0016301">
    <property type="term" value="F:kinase activity"/>
    <property type="evidence" value="ECO:0007669"/>
    <property type="project" value="UniProtKB-KW"/>
</dbReference>
<evidence type="ECO:0000256" key="8">
    <source>
        <dbReference type="ARBA" id="ARBA00048679"/>
    </source>
</evidence>
<dbReference type="PROSITE" id="PS00108">
    <property type="entry name" value="PROTEIN_KINASE_ST"/>
    <property type="match status" value="1"/>
</dbReference>
<evidence type="ECO:0000256" key="5">
    <source>
        <dbReference type="ARBA" id="ARBA00022777"/>
    </source>
</evidence>
<dbReference type="SUPFAM" id="SSF56112">
    <property type="entry name" value="Protein kinase-like (PK-like)"/>
    <property type="match status" value="1"/>
</dbReference>
<dbReference type="PANTHER" id="PTHR24343:SF137">
    <property type="entry name" value="SERINE_THREONINE-PROTEIN KINASE HRK1"/>
    <property type="match status" value="1"/>
</dbReference>
<feature type="compositionally biased region" description="Low complexity" evidence="10">
    <location>
        <begin position="52"/>
        <end position="61"/>
    </location>
</feature>
<feature type="compositionally biased region" description="Low complexity" evidence="10">
    <location>
        <begin position="18"/>
        <end position="28"/>
    </location>
</feature>
<feature type="compositionally biased region" description="Polar residues" evidence="10">
    <location>
        <begin position="66"/>
        <end position="85"/>
    </location>
</feature>
<dbReference type="PROSITE" id="PS50011">
    <property type="entry name" value="PROTEIN_KINASE_DOM"/>
    <property type="match status" value="1"/>
</dbReference>
<feature type="region of interest" description="Disordered" evidence="10">
    <location>
        <begin position="455"/>
        <end position="522"/>
    </location>
</feature>
<name>A0ABP0EI08_9ASCO</name>
<dbReference type="EMBL" id="OZ004257">
    <property type="protein sequence ID" value="CAK7909471.1"/>
    <property type="molecule type" value="Genomic_DNA"/>
</dbReference>
<dbReference type="InterPro" id="IPR011009">
    <property type="entry name" value="Kinase-like_dom_sf"/>
</dbReference>
<keyword evidence="6 9" id="KW-0067">ATP-binding</keyword>
<dbReference type="Pfam" id="PF00069">
    <property type="entry name" value="Pkinase"/>
    <property type="match status" value="1"/>
</dbReference>
<dbReference type="InterPro" id="IPR017441">
    <property type="entry name" value="Protein_kinase_ATP_BS"/>
</dbReference>
<evidence type="ECO:0000256" key="1">
    <source>
        <dbReference type="ARBA" id="ARBA00012513"/>
    </source>
</evidence>
<evidence type="ECO:0000256" key="3">
    <source>
        <dbReference type="ARBA" id="ARBA00022679"/>
    </source>
</evidence>
<dbReference type="SMART" id="SM00220">
    <property type="entry name" value="S_TKc"/>
    <property type="match status" value="1"/>
</dbReference>